<organism evidence="2 3">
    <name type="scientific">Porphyridium purpureum</name>
    <name type="common">Red alga</name>
    <name type="synonym">Porphyridium cruentum</name>
    <dbReference type="NCBI Taxonomy" id="35688"/>
    <lineage>
        <taxon>Eukaryota</taxon>
        <taxon>Rhodophyta</taxon>
        <taxon>Bangiophyceae</taxon>
        <taxon>Porphyridiales</taxon>
        <taxon>Porphyridiaceae</taxon>
        <taxon>Porphyridium</taxon>
    </lineage>
</organism>
<sequence>MAHVTATAAPIRLPPLPQHSQRNSSQRSVTTAWSWSELPVECVARIASYLTDVRSVVLVVWAVARCSRSERAAVYARMAQLRYGVDAAWRVMRLLGDTASGGIGHPASTAAVLNRMMDMECSLRGISVHLRAIWSPCLGFDARGLDVGDTGASRMRTMPWLLSLPDDFPSWRNKAAVVLGSQIVIIDIVEHFKDAKQKSVLHEDTDDPSTLSNFDLDSHPTIHDFPSTVTHVTFISPGTLDGCLRMLVVGADRKLRLVRVFESSKRIGRRSLVEKVASIMSQPSDKDTVDVSCLATMRCANDEIWVAIGHASGAGQLMKWGSTRASSSPGIMRLLGHTKRMIALQFVESKCGCRSSGACENTENAADVASLVSASKDAVRVWVIPQKQSSPSSNAALVCRFTYRCPDDISCAQVRNTKAGCRKCTNQNIDESALIYLGTYHGSVRVLSMETGRLVSVLQLPGAVMRQHQDEDSRIRGKRPFVVRLFLPTNGAVVALLATGECIYWSPHDPACATSGRPKVLAGTLRTIRMRSMICDDLKICALSGNARLLSWNLDGESLAYITVPFDNEIELRKSSCCDFSIVGAGTNVGSFLVILRTDGTLSAADLREHSLQAFLESQRERNKLAQSSSSKFFGTDMSWE</sequence>
<dbReference type="InterPro" id="IPR015943">
    <property type="entry name" value="WD40/YVTN_repeat-like_dom_sf"/>
</dbReference>
<protein>
    <submittedName>
        <fullName evidence="2">Uncharacterized protein</fullName>
    </submittedName>
</protein>
<feature type="region of interest" description="Disordered" evidence="1">
    <location>
        <begin position="1"/>
        <end position="25"/>
    </location>
</feature>
<accession>A0A5J4YMC1</accession>
<reference evidence="3" key="1">
    <citation type="journal article" date="2019" name="Nat. Commun.">
        <title>Expansion of phycobilisome linker gene families in mesophilic red algae.</title>
        <authorList>
            <person name="Lee J."/>
            <person name="Kim D."/>
            <person name="Bhattacharya D."/>
            <person name="Yoon H.S."/>
        </authorList>
    </citation>
    <scope>NUCLEOTIDE SEQUENCE [LARGE SCALE GENOMIC DNA]</scope>
    <source>
        <strain evidence="3">CCMP 1328</strain>
    </source>
</reference>
<keyword evidence="3" id="KW-1185">Reference proteome</keyword>
<name>A0A5J4YMC1_PORPP</name>
<evidence type="ECO:0000313" key="3">
    <source>
        <dbReference type="Proteomes" id="UP000324585"/>
    </source>
</evidence>
<comment type="caution">
    <text evidence="2">The sequence shown here is derived from an EMBL/GenBank/DDBJ whole genome shotgun (WGS) entry which is preliminary data.</text>
</comment>
<dbReference type="Proteomes" id="UP000324585">
    <property type="component" value="Unassembled WGS sequence"/>
</dbReference>
<dbReference type="InterPro" id="IPR036322">
    <property type="entry name" value="WD40_repeat_dom_sf"/>
</dbReference>
<dbReference type="EMBL" id="VRMN01000009">
    <property type="protein sequence ID" value="KAA8492631.1"/>
    <property type="molecule type" value="Genomic_DNA"/>
</dbReference>
<proteinExistence type="predicted"/>
<gene>
    <name evidence="2" type="ORF">FVE85_8138</name>
</gene>
<dbReference type="AlphaFoldDB" id="A0A5J4YMC1"/>
<dbReference type="SUPFAM" id="SSF50978">
    <property type="entry name" value="WD40 repeat-like"/>
    <property type="match status" value="1"/>
</dbReference>
<dbReference type="Gene3D" id="2.130.10.10">
    <property type="entry name" value="YVTN repeat-like/Quinoprotein amine dehydrogenase"/>
    <property type="match status" value="1"/>
</dbReference>
<evidence type="ECO:0000256" key="1">
    <source>
        <dbReference type="SAM" id="MobiDB-lite"/>
    </source>
</evidence>
<evidence type="ECO:0000313" key="2">
    <source>
        <dbReference type="EMBL" id="KAA8492631.1"/>
    </source>
</evidence>